<dbReference type="RefSeq" id="WP_063380118.1">
    <property type="nucleotide sequence ID" value="NZ_AUXX01000005.1"/>
</dbReference>
<dbReference type="AlphaFoldDB" id="A0A162BVU3"/>
<dbReference type="PATRIC" id="fig|1365257.3.peg.886"/>
<reference evidence="2 3" key="1">
    <citation type="submission" date="2013-07" db="EMBL/GenBank/DDBJ databases">
        <title>Comparative Genomic and Metabolomic Analysis of Twelve Strains of Pseudoalteromonas luteoviolacea.</title>
        <authorList>
            <person name="Vynne N.G."/>
            <person name="Mansson M."/>
            <person name="Gram L."/>
        </authorList>
    </citation>
    <scope>NUCLEOTIDE SEQUENCE [LARGE SCALE GENOMIC DNA]</scope>
    <source>
        <strain evidence="2 3">S4060-1</strain>
    </source>
</reference>
<evidence type="ECO:0000256" key="1">
    <source>
        <dbReference type="SAM" id="Coils"/>
    </source>
</evidence>
<name>A0A162BVU3_9GAMM</name>
<sequence>MTPEQENQLFQSIGQIQATQTSILNEVRQIKTDLNARVDKLETRVEKIEDKVTHNRIKIASMGGGAGLVVAMAAEALKLGGGS</sequence>
<protein>
    <submittedName>
        <fullName evidence="2">Uncharacterized protein</fullName>
    </submittedName>
</protein>
<gene>
    <name evidence="2" type="ORF">N478_12400</name>
</gene>
<evidence type="ECO:0000313" key="3">
    <source>
        <dbReference type="Proteomes" id="UP000076661"/>
    </source>
</evidence>
<accession>A0A162BVU3</accession>
<evidence type="ECO:0000313" key="2">
    <source>
        <dbReference type="EMBL" id="KZN69427.1"/>
    </source>
</evidence>
<feature type="coiled-coil region" evidence="1">
    <location>
        <begin position="24"/>
        <end position="51"/>
    </location>
</feature>
<organism evidence="2 3">
    <name type="scientific">Pseudoalteromonas luteoviolacea S4060-1</name>
    <dbReference type="NCBI Taxonomy" id="1365257"/>
    <lineage>
        <taxon>Bacteria</taxon>
        <taxon>Pseudomonadati</taxon>
        <taxon>Pseudomonadota</taxon>
        <taxon>Gammaproteobacteria</taxon>
        <taxon>Alteromonadales</taxon>
        <taxon>Pseudoalteromonadaceae</taxon>
        <taxon>Pseudoalteromonas</taxon>
    </lineage>
</organism>
<comment type="caution">
    <text evidence="2">The sequence shown here is derived from an EMBL/GenBank/DDBJ whole genome shotgun (WGS) entry which is preliminary data.</text>
</comment>
<dbReference type="EMBL" id="AUXX01000005">
    <property type="protein sequence ID" value="KZN69427.1"/>
    <property type="molecule type" value="Genomic_DNA"/>
</dbReference>
<dbReference type="Proteomes" id="UP000076661">
    <property type="component" value="Unassembled WGS sequence"/>
</dbReference>
<keyword evidence="1" id="KW-0175">Coiled coil</keyword>
<proteinExistence type="predicted"/>